<dbReference type="HOGENOM" id="CLU_2110222_0_0_1"/>
<sequence length="115" mass="13504">MVYSYNDILTFELVATVVLKDQATRRKKGKYDQEEVTNHFAENDKIRRNKESIEKLTRNQIKGPRRPNSYNSVKEPIMSANYVTDLLGEDQEVNIQNETQMRDSIAYQATKDPRY</sequence>
<dbReference type="EMBL" id="KI280790">
    <property type="protein sequence ID" value="ESA16756.1"/>
    <property type="molecule type" value="Genomic_DNA"/>
</dbReference>
<reference evidence="2" key="1">
    <citation type="submission" date="2013-07" db="EMBL/GenBank/DDBJ databases">
        <title>The genome of an arbuscular mycorrhizal fungus provides insights into the evolution of the oldest plant symbiosis.</title>
        <authorList>
            <consortium name="DOE Joint Genome Institute"/>
            <person name="Tisserant E."/>
            <person name="Malbreil M."/>
            <person name="Kuo A."/>
            <person name="Kohler A."/>
            <person name="Symeonidi A."/>
            <person name="Balestrini R."/>
            <person name="Charron P."/>
            <person name="Duensing N."/>
            <person name="Frei-dit-Frey N."/>
            <person name="Gianinazzi-Pearson V."/>
            <person name="Gilbert B."/>
            <person name="Handa Y."/>
            <person name="Hijri M."/>
            <person name="Kaul R."/>
            <person name="Kawaguchi M."/>
            <person name="Krajinski F."/>
            <person name="Lammers P."/>
            <person name="Lapierre D."/>
            <person name="Masclaux F.G."/>
            <person name="Murat C."/>
            <person name="Morin E."/>
            <person name="Ndikumana S."/>
            <person name="Pagni M."/>
            <person name="Petitpierre D."/>
            <person name="Requena N."/>
            <person name="Rosikiewicz P."/>
            <person name="Riley R."/>
            <person name="Saito K."/>
            <person name="San Clemente H."/>
            <person name="Shapiro H."/>
            <person name="van Tuinen D."/>
            <person name="Becard G."/>
            <person name="Bonfante P."/>
            <person name="Paszkowski U."/>
            <person name="Shachar-Hill Y."/>
            <person name="Young J.P."/>
            <person name="Sanders I.R."/>
            <person name="Henrissat B."/>
            <person name="Rensing S.A."/>
            <person name="Grigoriev I.V."/>
            <person name="Corradi N."/>
            <person name="Roux C."/>
            <person name="Martin F."/>
        </authorList>
    </citation>
    <scope>NUCLEOTIDE SEQUENCE</scope>
    <source>
        <strain evidence="2">DAOM 197198</strain>
    </source>
</reference>
<feature type="compositionally biased region" description="Basic and acidic residues" evidence="1">
    <location>
        <begin position="43"/>
        <end position="57"/>
    </location>
</feature>
<evidence type="ECO:0000313" key="2">
    <source>
        <dbReference type="EMBL" id="ESA16756.1"/>
    </source>
</evidence>
<name>U9UMA8_RHIID</name>
<evidence type="ECO:0000256" key="1">
    <source>
        <dbReference type="SAM" id="MobiDB-lite"/>
    </source>
</evidence>
<feature type="region of interest" description="Disordered" evidence="1">
    <location>
        <begin position="43"/>
        <end position="74"/>
    </location>
</feature>
<gene>
    <name evidence="2" type="ORF">GLOINDRAFT_22500</name>
</gene>
<organism evidence="2">
    <name type="scientific">Rhizophagus irregularis (strain DAOM 181602 / DAOM 197198 / MUCL 43194)</name>
    <name type="common">Arbuscular mycorrhizal fungus</name>
    <name type="synonym">Glomus intraradices</name>
    <dbReference type="NCBI Taxonomy" id="747089"/>
    <lineage>
        <taxon>Eukaryota</taxon>
        <taxon>Fungi</taxon>
        <taxon>Fungi incertae sedis</taxon>
        <taxon>Mucoromycota</taxon>
        <taxon>Glomeromycotina</taxon>
        <taxon>Glomeromycetes</taxon>
        <taxon>Glomerales</taxon>
        <taxon>Glomeraceae</taxon>
        <taxon>Rhizophagus</taxon>
    </lineage>
</organism>
<protein>
    <submittedName>
        <fullName evidence="2">Uncharacterized protein</fullName>
    </submittedName>
</protein>
<dbReference type="VEuPathDB" id="FungiDB:RhiirFUN_003979"/>
<dbReference type="AlphaFoldDB" id="U9UMA8"/>
<accession>U9UMA8</accession>
<proteinExistence type="predicted"/>